<feature type="domain" description="Threonine/Serine exporter ThrE" evidence="8">
    <location>
        <begin position="309"/>
        <end position="429"/>
    </location>
</feature>
<feature type="domain" description="Threonine/serine exporter-like N-terminal" evidence="7">
    <location>
        <begin position="42"/>
        <end position="283"/>
    </location>
</feature>
<organism evidence="9 10">
    <name type="scientific">Lysobacter koreensis</name>
    <dbReference type="NCBI Taxonomy" id="266122"/>
    <lineage>
        <taxon>Bacteria</taxon>
        <taxon>Pseudomonadati</taxon>
        <taxon>Pseudomonadota</taxon>
        <taxon>Gammaproteobacteria</taxon>
        <taxon>Lysobacterales</taxon>
        <taxon>Lysobacteraceae</taxon>
        <taxon>Lysobacter</taxon>
    </lineage>
</organism>
<evidence type="ECO:0000256" key="3">
    <source>
        <dbReference type="ARBA" id="ARBA00022989"/>
    </source>
</evidence>
<evidence type="ECO:0000256" key="6">
    <source>
        <dbReference type="SAM" id="Phobius"/>
    </source>
</evidence>
<gene>
    <name evidence="9" type="ORF">ACFQZQ_07230</name>
</gene>
<dbReference type="InterPro" id="IPR024528">
    <property type="entry name" value="ThrE_2"/>
</dbReference>
<feature type="transmembrane region" description="Helical" evidence="6">
    <location>
        <begin position="412"/>
        <end position="433"/>
    </location>
</feature>
<evidence type="ECO:0000313" key="10">
    <source>
        <dbReference type="Proteomes" id="UP001597090"/>
    </source>
</evidence>
<feature type="transmembrane region" description="Helical" evidence="6">
    <location>
        <begin position="342"/>
        <end position="364"/>
    </location>
</feature>
<feature type="transmembrane region" description="Helical" evidence="6">
    <location>
        <begin position="229"/>
        <end position="248"/>
    </location>
</feature>
<dbReference type="RefSeq" id="WP_386812085.1">
    <property type="nucleotide sequence ID" value="NZ_JBHTIH010000003.1"/>
</dbReference>
<name>A0ABW2YQI1_9GAMM</name>
<evidence type="ECO:0000256" key="2">
    <source>
        <dbReference type="ARBA" id="ARBA00022692"/>
    </source>
</evidence>
<proteinExistence type="inferred from homology"/>
<protein>
    <submittedName>
        <fullName evidence="9">Threonine/serine exporter ThrE family protein</fullName>
    </submittedName>
</protein>
<evidence type="ECO:0000313" key="9">
    <source>
        <dbReference type="EMBL" id="MFD0739071.1"/>
    </source>
</evidence>
<comment type="subcellular location">
    <subcellularLocation>
        <location evidence="1">Membrane</location>
        <topology evidence="1">Multi-pass membrane protein</topology>
    </subcellularLocation>
</comment>
<accession>A0ABW2YQI1</accession>
<reference evidence="10" key="1">
    <citation type="journal article" date="2019" name="Int. J. Syst. Evol. Microbiol.">
        <title>The Global Catalogue of Microorganisms (GCM) 10K type strain sequencing project: providing services to taxonomists for standard genome sequencing and annotation.</title>
        <authorList>
            <consortium name="The Broad Institute Genomics Platform"/>
            <consortium name="The Broad Institute Genome Sequencing Center for Infectious Disease"/>
            <person name="Wu L."/>
            <person name="Ma J."/>
        </authorList>
    </citation>
    <scope>NUCLEOTIDE SEQUENCE [LARGE SCALE GENOMIC DNA]</scope>
    <source>
        <strain evidence="10">CCUG 55491</strain>
    </source>
</reference>
<dbReference type="Proteomes" id="UP001597090">
    <property type="component" value="Unassembled WGS sequence"/>
</dbReference>
<evidence type="ECO:0000256" key="5">
    <source>
        <dbReference type="ARBA" id="ARBA00034125"/>
    </source>
</evidence>
<dbReference type="InterPro" id="IPR051361">
    <property type="entry name" value="ThrE/Ser_Exporter"/>
</dbReference>
<feature type="transmembrane region" description="Helical" evidence="6">
    <location>
        <begin position="176"/>
        <end position="193"/>
    </location>
</feature>
<feature type="transmembrane region" description="Helical" evidence="6">
    <location>
        <begin position="260"/>
        <end position="282"/>
    </location>
</feature>
<evidence type="ECO:0000256" key="4">
    <source>
        <dbReference type="ARBA" id="ARBA00023136"/>
    </source>
</evidence>
<keyword evidence="10" id="KW-1185">Reference proteome</keyword>
<sequence length="439" mass="46303">MHNPPPTPDLLPPGAAAPVSIPAPAASTIPSSSASYAARVNFVIELARRLHAYGTTAPRLEGAISAVAHTLRLECEPWSNPTGMILTFSDPQRPGDSDTTRVLRLPLGENDLHRLSETDRIAEEVMADRLDLAAAHAAMRALDRPPSPRARAMQVLGYGLAATAIAGLLRLPWLDIGVSGINGLLIGLLVQASDMRPRLREGLEAIAATLAASVAILVASFVAPLNQNTVIIASLIVLLPGLALTNAVNELTSQHLVSGTARFAGAVTTVLKLAIGTVIALYFADLLGLHPDVRAWRPQPVWVEWGALALAAFAFAVLFRADRRDYPKVMAAAAGGYLISRFGGLAFGSPAGIFLAALVMTAAGNAYARWWQRPGAIIRVPGIIMLVPGSTSLRGLLTLLQQQDVNAGQDALLAVLNILLALIAGLVFGNLLLPTRRNL</sequence>
<comment type="caution">
    <text evidence="9">The sequence shown here is derived from an EMBL/GenBank/DDBJ whole genome shotgun (WGS) entry which is preliminary data.</text>
</comment>
<keyword evidence="3 6" id="KW-1133">Transmembrane helix</keyword>
<keyword evidence="2 6" id="KW-0812">Transmembrane</keyword>
<dbReference type="EMBL" id="JBHTIH010000003">
    <property type="protein sequence ID" value="MFD0739071.1"/>
    <property type="molecule type" value="Genomic_DNA"/>
</dbReference>
<evidence type="ECO:0000259" key="8">
    <source>
        <dbReference type="Pfam" id="PF12821"/>
    </source>
</evidence>
<feature type="transmembrane region" description="Helical" evidence="6">
    <location>
        <begin position="376"/>
        <end position="400"/>
    </location>
</feature>
<evidence type="ECO:0000256" key="1">
    <source>
        <dbReference type="ARBA" id="ARBA00004141"/>
    </source>
</evidence>
<dbReference type="PANTHER" id="PTHR31082:SF4">
    <property type="entry name" value="PHEROMONE-REGULATED MEMBRANE PROTEIN 10"/>
    <property type="match status" value="1"/>
</dbReference>
<feature type="transmembrane region" description="Helical" evidence="6">
    <location>
        <begin position="302"/>
        <end position="321"/>
    </location>
</feature>
<dbReference type="PANTHER" id="PTHR31082">
    <property type="entry name" value="PHEROMONE-REGULATED MEMBRANE PROTEIN 10"/>
    <property type="match status" value="1"/>
</dbReference>
<dbReference type="Pfam" id="PF06738">
    <property type="entry name" value="ThrE"/>
    <property type="match status" value="1"/>
</dbReference>
<feature type="transmembrane region" description="Helical" evidence="6">
    <location>
        <begin position="205"/>
        <end position="223"/>
    </location>
</feature>
<comment type="similarity">
    <text evidence="5">Belongs to the ThrE exporter (TC 2.A.79) family.</text>
</comment>
<keyword evidence="4 6" id="KW-0472">Membrane</keyword>
<evidence type="ECO:0000259" key="7">
    <source>
        <dbReference type="Pfam" id="PF06738"/>
    </source>
</evidence>
<dbReference type="InterPro" id="IPR010619">
    <property type="entry name" value="ThrE-like_N"/>
</dbReference>
<dbReference type="Pfam" id="PF12821">
    <property type="entry name" value="ThrE_2"/>
    <property type="match status" value="1"/>
</dbReference>